<organism evidence="1 2">
    <name type="scientific">Cyclostephanos tholiformis</name>
    <dbReference type="NCBI Taxonomy" id="382380"/>
    <lineage>
        <taxon>Eukaryota</taxon>
        <taxon>Sar</taxon>
        <taxon>Stramenopiles</taxon>
        <taxon>Ochrophyta</taxon>
        <taxon>Bacillariophyta</taxon>
        <taxon>Coscinodiscophyceae</taxon>
        <taxon>Thalassiosirophycidae</taxon>
        <taxon>Stephanodiscales</taxon>
        <taxon>Stephanodiscaceae</taxon>
        <taxon>Cyclostephanos</taxon>
    </lineage>
</organism>
<sequence>MACKQLSEIVLWHEDIVKNYLRLSHFNGHGLRKDVVSIAARGEWLIGKILDLYFRFTMGGDRYLGLILALLDPSKETFSILQPNWKDQTYQAVLRGIKLCFGVILAAHSSTSHNPSEVNVHIPMAMGVPPHVEHQQAIKEVHTVCIETRNTVTQFRNDIEKAIFEAVDAKVASEGGVNLSIL</sequence>
<dbReference type="EMBL" id="JALLPB020000734">
    <property type="protein sequence ID" value="KAL3806786.1"/>
    <property type="molecule type" value="Genomic_DNA"/>
</dbReference>
<protein>
    <submittedName>
        <fullName evidence="1">Uncharacterized protein</fullName>
    </submittedName>
</protein>
<keyword evidence="2" id="KW-1185">Reference proteome</keyword>
<reference evidence="1 2" key="1">
    <citation type="submission" date="2024-10" db="EMBL/GenBank/DDBJ databases">
        <title>Updated reference genomes for cyclostephanoid diatoms.</title>
        <authorList>
            <person name="Roberts W.R."/>
            <person name="Alverson A.J."/>
        </authorList>
    </citation>
    <scope>NUCLEOTIDE SEQUENCE [LARGE SCALE GENOMIC DNA]</scope>
    <source>
        <strain evidence="1 2">AJA228-03</strain>
    </source>
</reference>
<dbReference type="AlphaFoldDB" id="A0ABD3R9P2"/>
<proteinExistence type="predicted"/>
<evidence type="ECO:0000313" key="2">
    <source>
        <dbReference type="Proteomes" id="UP001530377"/>
    </source>
</evidence>
<feature type="non-terminal residue" evidence="1">
    <location>
        <position position="182"/>
    </location>
</feature>
<evidence type="ECO:0000313" key="1">
    <source>
        <dbReference type="EMBL" id="KAL3806786.1"/>
    </source>
</evidence>
<accession>A0ABD3R9P2</accession>
<comment type="caution">
    <text evidence="1">The sequence shown here is derived from an EMBL/GenBank/DDBJ whole genome shotgun (WGS) entry which is preliminary data.</text>
</comment>
<dbReference type="Proteomes" id="UP001530377">
    <property type="component" value="Unassembled WGS sequence"/>
</dbReference>
<name>A0ABD3R9P2_9STRA</name>
<gene>
    <name evidence="1" type="ORF">ACHAXA_003905</name>
</gene>